<dbReference type="Proteomes" id="UP000095283">
    <property type="component" value="Unplaced"/>
</dbReference>
<organism evidence="2 3">
    <name type="scientific">Heterorhabditis bacteriophora</name>
    <name type="common">Entomopathogenic nematode worm</name>
    <dbReference type="NCBI Taxonomy" id="37862"/>
    <lineage>
        <taxon>Eukaryota</taxon>
        <taxon>Metazoa</taxon>
        <taxon>Ecdysozoa</taxon>
        <taxon>Nematoda</taxon>
        <taxon>Chromadorea</taxon>
        <taxon>Rhabditida</taxon>
        <taxon>Rhabditina</taxon>
        <taxon>Rhabditomorpha</taxon>
        <taxon>Strongyloidea</taxon>
        <taxon>Heterorhabditidae</taxon>
        <taxon>Heterorhabditis</taxon>
    </lineage>
</organism>
<sequence>MPWDILICILLVLNNHFYTYLIIVFAKILR</sequence>
<keyword evidence="1" id="KW-1133">Transmembrane helix</keyword>
<keyword evidence="1" id="KW-0472">Membrane</keyword>
<protein>
    <submittedName>
        <fullName evidence="3">Uncharacterized protein</fullName>
    </submittedName>
</protein>
<dbReference type="AlphaFoldDB" id="A0A1I7WEF2"/>
<evidence type="ECO:0000256" key="1">
    <source>
        <dbReference type="SAM" id="Phobius"/>
    </source>
</evidence>
<name>A0A1I7WEF2_HETBA</name>
<feature type="transmembrane region" description="Helical" evidence="1">
    <location>
        <begin position="6"/>
        <end position="29"/>
    </location>
</feature>
<proteinExistence type="predicted"/>
<dbReference type="WBParaSite" id="Hba_03332">
    <property type="protein sequence ID" value="Hba_03332"/>
    <property type="gene ID" value="Hba_03332"/>
</dbReference>
<keyword evidence="2" id="KW-1185">Reference proteome</keyword>
<evidence type="ECO:0000313" key="2">
    <source>
        <dbReference type="Proteomes" id="UP000095283"/>
    </source>
</evidence>
<reference evidence="3" key="1">
    <citation type="submission" date="2016-11" db="UniProtKB">
        <authorList>
            <consortium name="WormBaseParasite"/>
        </authorList>
    </citation>
    <scope>IDENTIFICATION</scope>
</reference>
<accession>A0A1I7WEF2</accession>
<keyword evidence="1" id="KW-0812">Transmembrane</keyword>
<evidence type="ECO:0000313" key="3">
    <source>
        <dbReference type="WBParaSite" id="Hba_03332"/>
    </source>
</evidence>